<gene>
    <name evidence="2" type="ORF">D1Z90_13795</name>
</gene>
<dbReference type="AlphaFoldDB" id="A0A418YCU5"/>
<name>A0A418YCU5_9GAMM</name>
<comment type="caution">
    <text evidence="2">The sequence shown here is derived from an EMBL/GenBank/DDBJ whole genome shotgun (WGS) entry which is preliminary data.</text>
</comment>
<reference evidence="2 3" key="2">
    <citation type="submission" date="2019-01" db="EMBL/GenBank/DDBJ databases">
        <title>Motilimonas pumilus sp. nov., isolated from the gut of sea cucumber (Apostichopus japonicus).</title>
        <authorList>
            <person name="Wang F.-Q."/>
            <person name="Ren L.-H."/>
            <person name="Lin Y.-W."/>
            <person name="Sun G.-H."/>
            <person name="Du Z.-J."/>
            <person name="Zhao J.-X."/>
            <person name="Liu X.-J."/>
            <person name="Liu L.-J."/>
        </authorList>
    </citation>
    <scope>NUCLEOTIDE SEQUENCE [LARGE SCALE GENOMIC DNA]</scope>
    <source>
        <strain evidence="2 3">PLHSC7-2</strain>
    </source>
</reference>
<reference evidence="2 3" key="1">
    <citation type="submission" date="2018-09" db="EMBL/GenBank/DDBJ databases">
        <authorList>
            <person name="Wang F."/>
        </authorList>
    </citation>
    <scope>NUCLEOTIDE SEQUENCE [LARGE SCALE GENOMIC DNA]</scope>
    <source>
        <strain evidence="2 3">PLHSC7-2</strain>
    </source>
</reference>
<dbReference type="RefSeq" id="WP_119911363.1">
    <property type="nucleotide sequence ID" value="NZ_QZCH01000018.1"/>
</dbReference>
<dbReference type="Proteomes" id="UP000283255">
    <property type="component" value="Unassembled WGS sequence"/>
</dbReference>
<keyword evidence="1" id="KW-0812">Transmembrane</keyword>
<sequence>MKSNKLAVQLVALVAMVIIVGFSYYLGHIVRSMDSIEEKLSHQAQQTQRDISQPQAGLTNGKLQRSYVPVYSHIYVKGGQAVLLESTLTVRNTDPQLGINIHSVEYFDTKGHSVQQYVEQPYQLNAMASSEYLSEKTDISGGAGANFLITWSKPEGASAPIFEAVMVGSGLGKNISFTSRGEHLPQ</sequence>
<feature type="transmembrane region" description="Helical" evidence="1">
    <location>
        <begin position="6"/>
        <end position="26"/>
    </location>
</feature>
<evidence type="ECO:0000256" key="1">
    <source>
        <dbReference type="SAM" id="Phobius"/>
    </source>
</evidence>
<keyword evidence="1" id="KW-0472">Membrane</keyword>
<accession>A0A418YCU5</accession>
<dbReference type="InterPro" id="IPR021471">
    <property type="entry name" value="DUF3124"/>
</dbReference>
<keyword evidence="1" id="KW-1133">Transmembrane helix</keyword>
<organism evidence="2 3">
    <name type="scientific">Motilimonas pumila</name>
    <dbReference type="NCBI Taxonomy" id="2303987"/>
    <lineage>
        <taxon>Bacteria</taxon>
        <taxon>Pseudomonadati</taxon>
        <taxon>Pseudomonadota</taxon>
        <taxon>Gammaproteobacteria</taxon>
        <taxon>Alteromonadales</taxon>
        <taxon>Alteromonadales genera incertae sedis</taxon>
        <taxon>Motilimonas</taxon>
    </lineage>
</organism>
<keyword evidence="3" id="KW-1185">Reference proteome</keyword>
<proteinExistence type="predicted"/>
<evidence type="ECO:0000313" key="3">
    <source>
        <dbReference type="Proteomes" id="UP000283255"/>
    </source>
</evidence>
<dbReference type="Pfam" id="PF11322">
    <property type="entry name" value="DUF3124"/>
    <property type="match status" value="1"/>
</dbReference>
<protein>
    <submittedName>
        <fullName evidence="2">DUF3124 domain-containing protein</fullName>
    </submittedName>
</protein>
<evidence type="ECO:0000313" key="2">
    <source>
        <dbReference type="EMBL" id="RJG42347.1"/>
    </source>
</evidence>
<dbReference type="OrthoDB" id="283474at2"/>
<dbReference type="EMBL" id="QZCH01000018">
    <property type="protein sequence ID" value="RJG42347.1"/>
    <property type="molecule type" value="Genomic_DNA"/>
</dbReference>